<protein>
    <recommendedName>
        <fullName evidence="3">Class I SAM-dependent methyltransferase</fullName>
    </recommendedName>
</protein>
<evidence type="ECO:0000313" key="1">
    <source>
        <dbReference type="EMBL" id="MET3615266.1"/>
    </source>
</evidence>
<comment type="caution">
    <text evidence="1">The sequence shown here is derived from an EMBL/GenBank/DDBJ whole genome shotgun (WGS) entry which is preliminary data.</text>
</comment>
<gene>
    <name evidence="1" type="ORF">ABID16_003609</name>
</gene>
<evidence type="ECO:0008006" key="3">
    <source>
        <dbReference type="Google" id="ProtNLM"/>
    </source>
</evidence>
<sequence length="226" mass="24652">MILEALHFSAALAVSSLRKPREIAGSVGLWSRARRCAKAWAPHEENCQGFIEEKVGQIVERRSVAVLGSGLLRDVPLDYLAKAFQTVTLYDLVHLPSARMKVRRLGRENVSLVERDLAGGLEFLKAEGAPDLVISACLLSQMALHASDPAAVVRRHLADLLGGPWVTCLITDTGYEIRNRTGEVVGTGDLLGGEPPPPAFRAWEWTVAPFGEVTRDTETVHRVIAV</sequence>
<keyword evidence="2" id="KW-1185">Reference proteome</keyword>
<name>A0ABV2J4L9_9HYPH</name>
<accession>A0ABV2J4L9</accession>
<dbReference type="EMBL" id="JBEPMB010000006">
    <property type="protein sequence ID" value="MET3615266.1"/>
    <property type="molecule type" value="Genomic_DNA"/>
</dbReference>
<reference evidence="1 2" key="1">
    <citation type="submission" date="2024-06" db="EMBL/GenBank/DDBJ databases">
        <title>Genomic Encyclopedia of Type Strains, Phase IV (KMG-IV): sequencing the most valuable type-strain genomes for metagenomic binning, comparative biology and taxonomic classification.</title>
        <authorList>
            <person name="Goeker M."/>
        </authorList>
    </citation>
    <scope>NUCLEOTIDE SEQUENCE [LARGE SCALE GENOMIC DNA]</scope>
    <source>
        <strain evidence="1 2">DSM 29780</strain>
    </source>
</reference>
<dbReference type="RefSeq" id="WP_354557739.1">
    <property type="nucleotide sequence ID" value="NZ_JBEPMB010000006.1"/>
</dbReference>
<evidence type="ECO:0000313" key="2">
    <source>
        <dbReference type="Proteomes" id="UP001549047"/>
    </source>
</evidence>
<proteinExistence type="predicted"/>
<dbReference type="Proteomes" id="UP001549047">
    <property type="component" value="Unassembled WGS sequence"/>
</dbReference>
<organism evidence="1 2">
    <name type="scientific">Rhizobium aquaticum</name>
    <dbReference type="NCBI Taxonomy" id="1549636"/>
    <lineage>
        <taxon>Bacteria</taxon>
        <taxon>Pseudomonadati</taxon>
        <taxon>Pseudomonadota</taxon>
        <taxon>Alphaproteobacteria</taxon>
        <taxon>Hyphomicrobiales</taxon>
        <taxon>Rhizobiaceae</taxon>
        <taxon>Rhizobium/Agrobacterium group</taxon>
        <taxon>Rhizobium</taxon>
    </lineage>
</organism>